<organism evidence="1">
    <name type="scientific">Plasmopara viticola lesion associated Partitivirus 7</name>
    <dbReference type="NCBI Taxonomy" id="2692005"/>
    <lineage>
        <taxon>Viruses</taxon>
        <taxon>Riboviria</taxon>
        <taxon>Orthornavirae</taxon>
        <taxon>Pisuviricota</taxon>
        <taxon>Duplopiviricetes</taxon>
        <taxon>Durnavirales</taxon>
        <taxon>Partitiviridae</taxon>
    </lineage>
</organism>
<dbReference type="EMBL" id="MN556980">
    <property type="protein sequence ID" value="QHD64797.1"/>
    <property type="molecule type" value="Genomic_RNA"/>
</dbReference>
<evidence type="ECO:0000313" key="1">
    <source>
        <dbReference type="EMBL" id="QHD64797.1"/>
    </source>
</evidence>
<dbReference type="InterPro" id="IPR058242">
    <property type="entry name" value="Capsid_partitivirus"/>
</dbReference>
<accession>A0A6B9Q487</accession>
<protein>
    <submittedName>
        <fullName evidence="1">Coat protein</fullName>
    </submittedName>
</protein>
<dbReference type="Pfam" id="PF25666">
    <property type="entry name" value="Partiti_capsid"/>
    <property type="match status" value="1"/>
</dbReference>
<keyword evidence="1" id="KW-0167">Capsid protein</keyword>
<name>A0A6B9Q487_9VIRU</name>
<sequence length="629" mass="70354">MSSTHKTTPFEIRNHAALAAFAKRFAPTINQAEEAPTPPSNVDFFTLMNLPGNIELSDSIPYTIDVQSDFRYIFAFICFYVTNLYPEYNVKGHPSISPPSLIAYCLALVYAHFLTCDLSARKITSSYATIFRNDAHLKDFLSVLLNAFIPPFLMPLLSQLAPTTDPRRTHVEFVPSLAGFSFLFDFGRTIPISALLRAHHLVATTRSNRDPDDVLLDLYVSPLITIDTTTYHIGNLFGTHYHDGNQDFRHSNWLNSILESIFNPVVGRALTQKPTFTRIPLNAQTCASFTDVNPYIYCLSANDDDIGTITDFINAGSRFIRSETPSALVLGQVLQTISGITILNHFIAPATLPTWTDKSITATTTPTREANPTEFARTNQFLVAPRSPTGKIAFPPDLGTTPPILLLMTDVDHNPDHYPIVFELFRASRNITPYVQYFQPYDVSPSSLAYTISLGIQIEQSHVDGFTIPTVNPYSSLVDNNSQIKQSAIQLTKLHPANMCATATISRLRIDLTSDNQAIGIAIQNMSINSLPTFNRTAVPDPFPDPLPGFHRQANHTDPNYGFTYAAFRQKHPTTLPDDYIYAWSSYRFVEKVKSPSDTDRFFILSFRTIYGTNVTTSRSRHPTLMIPK</sequence>
<reference evidence="1" key="1">
    <citation type="journal article" date="2020" name="Virus Evol.">
        <title>Analysis of the virome associated to grapevine downy mildew lesions reveals new mycovirus lineages.</title>
        <authorList>
            <person name="Chiapello M."/>
            <person name="Rodriguez-Romero J."/>
            <person name="Ayllon M.A."/>
            <person name="Turina M."/>
        </authorList>
    </citation>
    <scope>NUCLEOTIDE SEQUENCE</scope>
    <source>
        <strain evidence="1">DMG-E_DN21639</strain>
    </source>
</reference>
<keyword evidence="1" id="KW-0946">Virion</keyword>
<dbReference type="GO" id="GO:0019028">
    <property type="term" value="C:viral capsid"/>
    <property type="evidence" value="ECO:0007669"/>
    <property type="project" value="UniProtKB-KW"/>
</dbReference>
<proteinExistence type="predicted"/>